<dbReference type="SUPFAM" id="SSF55729">
    <property type="entry name" value="Acyl-CoA N-acyltransferases (Nat)"/>
    <property type="match status" value="1"/>
</dbReference>
<evidence type="ECO:0000313" key="3">
    <source>
        <dbReference type="Proteomes" id="UP000198660"/>
    </source>
</evidence>
<accession>A0A1I6P3U6</accession>
<dbReference type="RefSeq" id="WP_091832871.1">
    <property type="nucleotide sequence ID" value="NZ_FPAA01000001.1"/>
</dbReference>
<dbReference type="AlphaFoldDB" id="A0A1I6P3U6"/>
<gene>
    <name evidence="2" type="ORF">SAMN05444972_101341</name>
</gene>
<dbReference type="Proteomes" id="UP000198660">
    <property type="component" value="Unassembled WGS sequence"/>
</dbReference>
<reference evidence="3" key="1">
    <citation type="submission" date="2016-10" db="EMBL/GenBank/DDBJ databases">
        <authorList>
            <person name="Varghese N."/>
            <person name="Submissions S."/>
        </authorList>
    </citation>
    <scope>NUCLEOTIDE SEQUENCE [LARGE SCALE GENOMIC DNA]</scope>
    <source>
        <strain evidence="3">DSM 45789</strain>
    </source>
</reference>
<protein>
    <submittedName>
        <fullName evidence="2">Amino-acid N-acetyltransferase</fullName>
    </submittedName>
</protein>
<dbReference type="GO" id="GO:0016747">
    <property type="term" value="F:acyltransferase activity, transferring groups other than amino-acyl groups"/>
    <property type="evidence" value="ECO:0007669"/>
    <property type="project" value="InterPro"/>
</dbReference>
<name>A0A1I6P3U6_9BACL</name>
<keyword evidence="2" id="KW-0808">Transferase</keyword>
<evidence type="ECO:0000313" key="2">
    <source>
        <dbReference type="EMBL" id="SFS34829.1"/>
    </source>
</evidence>
<evidence type="ECO:0000259" key="1">
    <source>
        <dbReference type="PROSITE" id="PS51186"/>
    </source>
</evidence>
<feature type="domain" description="N-acetyltransferase" evidence="1">
    <location>
        <begin position="15"/>
        <end position="146"/>
    </location>
</feature>
<dbReference type="InterPro" id="IPR016181">
    <property type="entry name" value="Acyl_CoA_acyltransferase"/>
</dbReference>
<dbReference type="InterPro" id="IPR000182">
    <property type="entry name" value="GNAT_dom"/>
</dbReference>
<keyword evidence="3" id="KW-1185">Reference proteome</keyword>
<dbReference type="PROSITE" id="PS51186">
    <property type="entry name" value="GNAT"/>
    <property type="match status" value="1"/>
</dbReference>
<dbReference type="Gene3D" id="3.40.630.30">
    <property type="match status" value="1"/>
</dbReference>
<sequence>MEREELGWEGVYDLFTVRRAKPEDISEIEKLLLHAGLNERGIEEHLPFFLVVEDPTFEPTRLVGTAGMEVYGNRGLLRSFVMENHSWNAKSALELIETVLAFAKKSGLTEVYLLAGISGNIFEHFGFRPVVWEEVPLEIRESNHLYQSEMAGKELVVFKGELVTSGSS</sequence>
<dbReference type="EMBL" id="FPAA01000001">
    <property type="protein sequence ID" value="SFS34829.1"/>
    <property type="molecule type" value="Genomic_DNA"/>
</dbReference>
<organism evidence="2 3">
    <name type="scientific">Marininema halotolerans</name>
    <dbReference type="NCBI Taxonomy" id="1155944"/>
    <lineage>
        <taxon>Bacteria</taxon>
        <taxon>Bacillati</taxon>
        <taxon>Bacillota</taxon>
        <taxon>Bacilli</taxon>
        <taxon>Bacillales</taxon>
        <taxon>Thermoactinomycetaceae</taxon>
        <taxon>Marininema</taxon>
    </lineage>
</organism>
<dbReference type="OrthoDB" id="2678531at2"/>
<proteinExistence type="predicted"/>